<gene>
    <name evidence="4" type="ORF">C8E97_3761</name>
</gene>
<dbReference type="Pfam" id="PF02585">
    <property type="entry name" value="PIG-L"/>
    <property type="match status" value="1"/>
</dbReference>
<evidence type="ECO:0000313" key="5">
    <source>
        <dbReference type="Proteomes" id="UP000282084"/>
    </source>
</evidence>
<protein>
    <submittedName>
        <fullName evidence="4">GlcNAc-PI de-N-acetylase</fullName>
    </submittedName>
</protein>
<evidence type="ECO:0000256" key="1">
    <source>
        <dbReference type="ARBA" id="ARBA00022833"/>
    </source>
</evidence>
<dbReference type="OrthoDB" id="6064917at2"/>
<evidence type="ECO:0000256" key="3">
    <source>
        <dbReference type="SAM" id="SignalP"/>
    </source>
</evidence>
<proteinExistence type="predicted"/>
<dbReference type="SUPFAM" id="SSF102588">
    <property type="entry name" value="LmbE-like"/>
    <property type="match status" value="1"/>
</dbReference>
<keyword evidence="3" id="KW-0732">Signal</keyword>
<evidence type="ECO:0000256" key="2">
    <source>
        <dbReference type="SAM" id="MobiDB-lite"/>
    </source>
</evidence>
<organism evidence="4 5">
    <name type="scientific">Saccharothrix australiensis</name>
    <dbReference type="NCBI Taxonomy" id="2072"/>
    <lineage>
        <taxon>Bacteria</taxon>
        <taxon>Bacillati</taxon>
        <taxon>Actinomycetota</taxon>
        <taxon>Actinomycetes</taxon>
        <taxon>Pseudonocardiales</taxon>
        <taxon>Pseudonocardiaceae</taxon>
        <taxon>Saccharothrix</taxon>
    </lineage>
</organism>
<comment type="caution">
    <text evidence="4">The sequence shown here is derived from an EMBL/GenBank/DDBJ whole genome shotgun (WGS) entry which is preliminary data.</text>
</comment>
<keyword evidence="5" id="KW-1185">Reference proteome</keyword>
<dbReference type="Gene3D" id="2.120.10.70">
    <property type="entry name" value="Fucose-specific lectin"/>
    <property type="match status" value="1"/>
</dbReference>
<dbReference type="EMBL" id="RBXO01000001">
    <property type="protein sequence ID" value="RKT55105.1"/>
    <property type="molecule type" value="Genomic_DNA"/>
</dbReference>
<accession>A0A495W2X6</accession>
<dbReference type="InterPro" id="IPR003737">
    <property type="entry name" value="GlcNAc_PI_deacetylase-related"/>
</dbReference>
<dbReference type="GO" id="GO:0016137">
    <property type="term" value="P:glycoside metabolic process"/>
    <property type="evidence" value="ECO:0007669"/>
    <property type="project" value="UniProtKB-ARBA"/>
</dbReference>
<evidence type="ECO:0000313" key="4">
    <source>
        <dbReference type="EMBL" id="RKT55105.1"/>
    </source>
</evidence>
<dbReference type="Proteomes" id="UP000282084">
    <property type="component" value="Unassembled WGS sequence"/>
</dbReference>
<dbReference type="GO" id="GO:0000225">
    <property type="term" value="F:N-acetylglucosaminylphosphatidylinositol deacetylase activity"/>
    <property type="evidence" value="ECO:0007669"/>
    <property type="project" value="TreeGrafter"/>
</dbReference>
<dbReference type="AlphaFoldDB" id="A0A495W2X6"/>
<sequence length="616" mass="64700">MGALVMGRTRPVALLVALALAVLVACGDLTAPPASPDGVAHLQVVAHHDDDLLFMNPDVRDAVRSGHRLMTVFLTAGEAEEADANGYSATRQAGARAAYARMAGVPDEWDGSVLPLADGRTAERYSLKARPLVSLVFLNLPEDADSRAEGGRGALRRLWEDRRGWYAVDTLLPTGGQVSEPSRYTGNGLIRVLAKLMADFRPTVLRAQDDDPDPEYPYWQPWHDHPDHVMSARFAEAAARVYQQSPDRPRLTVIGYRDYNVESSPVNLPPGEQDDKIGHFAAYQRHDKLANGPGAYDRWPRRMYYRWSRGTSWVGRDADGRLHAFAARGAQLLGWRRAGDGWEATEPDRAGGPLAAGLAVGAGRGGLTVCGRRLDNGELTCRDDRGWTALGSPDPGGRRVGTPAVAAHRDGRLAVFVRDEGGGISRAEQDADGDWGPWSRLGGSDVRDGLSAVPGPDGAPEVYASTTKAVVHWTSKGWDAAFPAVPPAGPPVAVGGPDATTVVVPVAETGEIARTTRSGGSWSAPVRGPGPGGAGDPAAVSAAGRVAVVGRDAGGGVTTDATGSWAGIGGAVLDQPAAAVDGDGRVVALFVGADGRLHSATQTAPGGPFAPWRATD</sequence>
<dbReference type="Gene3D" id="3.40.50.10320">
    <property type="entry name" value="LmbE-like"/>
    <property type="match status" value="1"/>
</dbReference>
<dbReference type="RefSeq" id="WP_121006868.1">
    <property type="nucleotide sequence ID" value="NZ_RBXO01000001.1"/>
</dbReference>
<keyword evidence="1" id="KW-0862">Zinc</keyword>
<reference evidence="4 5" key="1">
    <citation type="submission" date="2018-10" db="EMBL/GenBank/DDBJ databases">
        <title>Sequencing the genomes of 1000 actinobacteria strains.</title>
        <authorList>
            <person name="Klenk H.-P."/>
        </authorList>
    </citation>
    <scope>NUCLEOTIDE SEQUENCE [LARGE SCALE GENOMIC DNA]</scope>
    <source>
        <strain evidence="4 5">DSM 43800</strain>
    </source>
</reference>
<dbReference type="SUPFAM" id="SSF89372">
    <property type="entry name" value="Fucose-specific lectin"/>
    <property type="match status" value="2"/>
</dbReference>
<feature type="region of interest" description="Disordered" evidence="2">
    <location>
        <begin position="515"/>
        <end position="538"/>
    </location>
</feature>
<feature type="signal peptide" evidence="3">
    <location>
        <begin position="1"/>
        <end position="27"/>
    </location>
</feature>
<feature type="chain" id="PRO_5039567184" evidence="3">
    <location>
        <begin position="28"/>
        <end position="616"/>
    </location>
</feature>
<name>A0A495W2X6_9PSEU</name>
<dbReference type="PANTHER" id="PTHR12993">
    <property type="entry name" value="N-ACETYLGLUCOSAMINYL-PHOSPHATIDYLINOSITOL DE-N-ACETYLASE-RELATED"/>
    <property type="match status" value="1"/>
</dbReference>
<dbReference type="InterPro" id="IPR024078">
    <property type="entry name" value="LmbE-like_dom_sf"/>
</dbReference>
<dbReference type="PANTHER" id="PTHR12993:SF23">
    <property type="entry name" value="N-ACETYLGLUCOSAMINYLPHOSPHATIDYLINOSITOL DEACETYLASE"/>
    <property type="match status" value="1"/>
</dbReference>